<organism evidence="1">
    <name type="scientific">Absidia glauca</name>
    <name type="common">Pin mould</name>
    <dbReference type="NCBI Taxonomy" id="4829"/>
    <lineage>
        <taxon>Eukaryota</taxon>
        <taxon>Fungi</taxon>
        <taxon>Fungi incertae sedis</taxon>
        <taxon>Mucoromycota</taxon>
        <taxon>Mucoromycotina</taxon>
        <taxon>Mucoromycetes</taxon>
        <taxon>Mucorales</taxon>
        <taxon>Cunninghamellaceae</taxon>
        <taxon>Absidia</taxon>
    </lineage>
</organism>
<protein>
    <submittedName>
        <fullName evidence="1">Uncharacterized protein</fullName>
    </submittedName>
</protein>
<name>A0A163JK85_ABSGL</name>
<sequence length="200" mass="23056">MVSLSSSAELYVPRTCREAIFCRSKTQWAIDIILKMALGFHEVFDEEKEHWFAHQITSKLHAKKLFVIDPALIRNAKTNPLPPITALAVFFADQKPSFFESDYHTDPTVRNLCQLAFDICEQGRLETGMMRRSHVQKHLIRKVEELNQAQDGSLKDYIGFLHKELSTISRSPSPSLSTESRTSMPVHLELRLDHFEMWSP</sequence>
<dbReference type="InParanoid" id="A0A163JK85"/>
<dbReference type="Proteomes" id="UP000078561">
    <property type="component" value="Unassembled WGS sequence"/>
</dbReference>
<proteinExistence type="predicted"/>
<keyword evidence="2" id="KW-1185">Reference proteome</keyword>
<evidence type="ECO:0000313" key="1">
    <source>
        <dbReference type="EMBL" id="SAM03546.1"/>
    </source>
</evidence>
<gene>
    <name evidence="1" type="primary">ABSGL_09387.1 scaffold 11175</name>
</gene>
<evidence type="ECO:0000313" key="2">
    <source>
        <dbReference type="Proteomes" id="UP000078561"/>
    </source>
</evidence>
<dbReference type="AlphaFoldDB" id="A0A163JK85"/>
<dbReference type="EMBL" id="LT554202">
    <property type="protein sequence ID" value="SAM03546.1"/>
    <property type="molecule type" value="Genomic_DNA"/>
</dbReference>
<accession>A0A163JK85</accession>
<reference evidence="1" key="1">
    <citation type="submission" date="2016-04" db="EMBL/GenBank/DDBJ databases">
        <authorList>
            <person name="Evans L.H."/>
            <person name="Alamgir A."/>
            <person name="Owens N."/>
            <person name="Weber N.D."/>
            <person name="Virtaneva K."/>
            <person name="Barbian K."/>
            <person name="Babar A."/>
            <person name="Rosenke K."/>
        </authorList>
    </citation>
    <scope>NUCLEOTIDE SEQUENCE [LARGE SCALE GENOMIC DNA]</scope>
    <source>
        <strain evidence="1">CBS 101.48</strain>
    </source>
</reference>